<evidence type="ECO:0000313" key="2">
    <source>
        <dbReference type="EMBL" id="RNA41222.1"/>
    </source>
</evidence>
<sequence>MTVGVAASAAPASSATTSAPLPSVGAAARLAAGICPAAAPACASSGRACFAAAASTSWRAALKLAIGRQSRTTLLVLLDLAETEAPAFAGLF</sequence>
<organism evidence="2 3">
    <name type="scientific">Brachionus plicatilis</name>
    <name type="common">Marine rotifer</name>
    <name type="synonym">Brachionus muelleri</name>
    <dbReference type="NCBI Taxonomy" id="10195"/>
    <lineage>
        <taxon>Eukaryota</taxon>
        <taxon>Metazoa</taxon>
        <taxon>Spiralia</taxon>
        <taxon>Gnathifera</taxon>
        <taxon>Rotifera</taxon>
        <taxon>Eurotatoria</taxon>
        <taxon>Monogononta</taxon>
        <taxon>Pseudotrocha</taxon>
        <taxon>Ploima</taxon>
        <taxon>Brachionidae</taxon>
        <taxon>Brachionus</taxon>
    </lineage>
</organism>
<comment type="caution">
    <text evidence="2">The sequence shown here is derived from an EMBL/GenBank/DDBJ whole genome shotgun (WGS) entry which is preliminary data.</text>
</comment>
<evidence type="ECO:0000313" key="3">
    <source>
        <dbReference type="Proteomes" id="UP000276133"/>
    </source>
</evidence>
<gene>
    <name evidence="2" type="ORF">BpHYR1_004777</name>
</gene>
<keyword evidence="3" id="KW-1185">Reference proteome</keyword>
<evidence type="ECO:0000256" key="1">
    <source>
        <dbReference type="SAM" id="MobiDB-lite"/>
    </source>
</evidence>
<dbReference type="Proteomes" id="UP000276133">
    <property type="component" value="Unassembled WGS sequence"/>
</dbReference>
<accession>A0A3M7SZQ2</accession>
<dbReference type="EMBL" id="REGN01000530">
    <property type="protein sequence ID" value="RNA41222.1"/>
    <property type="molecule type" value="Genomic_DNA"/>
</dbReference>
<feature type="region of interest" description="Disordered" evidence="1">
    <location>
        <begin position="1"/>
        <end position="20"/>
    </location>
</feature>
<proteinExistence type="predicted"/>
<name>A0A3M7SZQ2_BRAPC</name>
<reference evidence="2 3" key="1">
    <citation type="journal article" date="2018" name="Sci. Rep.">
        <title>Genomic signatures of local adaptation to the degree of environmental predictability in rotifers.</title>
        <authorList>
            <person name="Franch-Gras L."/>
            <person name="Hahn C."/>
            <person name="Garcia-Roger E.M."/>
            <person name="Carmona M.J."/>
            <person name="Serra M."/>
            <person name="Gomez A."/>
        </authorList>
    </citation>
    <scope>NUCLEOTIDE SEQUENCE [LARGE SCALE GENOMIC DNA]</scope>
    <source>
        <strain evidence="2">HYR1</strain>
    </source>
</reference>
<protein>
    <submittedName>
        <fullName evidence="2">Uncharacterized protein</fullName>
    </submittedName>
</protein>
<dbReference type="AlphaFoldDB" id="A0A3M7SZQ2"/>